<dbReference type="InterPro" id="IPR036679">
    <property type="entry name" value="FlgN-like_sf"/>
</dbReference>
<reference evidence="3" key="1">
    <citation type="submission" date="2017-02" db="EMBL/GenBank/DDBJ databases">
        <authorList>
            <person name="Varghese N."/>
            <person name="Submissions S."/>
        </authorList>
    </citation>
    <scope>NUCLEOTIDE SEQUENCE [LARGE SCALE GENOMIC DNA]</scope>
    <source>
        <strain evidence="3">ATCC 35199</strain>
    </source>
</reference>
<keyword evidence="1" id="KW-1005">Bacterial flagellum biogenesis</keyword>
<protein>
    <submittedName>
        <fullName evidence="2">FlgN protein</fullName>
    </submittedName>
</protein>
<dbReference type="Proteomes" id="UP000243406">
    <property type="component" value="Unassembled WGS sequence"/>
</dbReference>
<keyword evidence="3" id="KW-1185">Reference proteome</keyword>
<dbReference type="Gene3D" id="1.20.58.300">
    <property type="entry name" value="FlgN-like"/>
    <property type="match status" value="1"/>
</dbReference>
<dbReference type="RefSeq" id="WP_079590656.1">
    <property type="nucleotide sequence ID" value="NZ_FUYN01000010.1"/>
</dbReference>
<dbReference type="InterPro" id="IPR007809">
    <property type="entry name" value="FlgN-like"/>
</dbReference>
<dbReference type="OrthoDB" id="2660802at2"/>
<sequence length="164" mass="18929">MTTYQEILETLQVQLQLNIELLNLAKEKTQILKDNDTSRLMAISQQEERLVRSVIDAEKKRGKLVAKLNWGKDKLENLVEMSLKDAPELSREIQMTGEQLKAVLEELELINNLNDKIIGFVLDQIEFTKNVLLSDDSPTTYKKSKGNYASEAQRLDKKLFEDKF</sequence>
<dbReference type="Pfam" id="PF05130">
    <property type="entry name" value="FlgN"/>
    <property type="match status" value="1"/>
</dbReference>
<gene>
    <name evidence="2" type="ORF">SAMN02745120_0005</name>
</gene>
<dbReference type="EMBL" id="FUYN01000010">
    <property type="protein sequence ID" value="SKB71610.1"/>
    <property type="molecule type" value="Genomic_DNA"/>
</dbReference>
<dbReference type="SUPFAM" id="SSF140566">
    <property type="entry name" value="FlgN-like"/>
    <property type="match status" value="1"/>
</dbReference>
<proteinExistence type="predicted"/>
<dbReference type="GO" id="GO:0044780">
    <property type="term" value="P:bacterial-type flagellum assembly"/>
    <property type="evidence" value="ECO:0007669"/>
    <property type="project" value="InterPro"/>
</dbReference>
<evidence type="ECO:0000313" key="2">
    <source>
        <dbReference type="EMBL" id="SKB71610.1"/>
    </source>
</evidence>
<evidence type="ECO:0000256" key="1">
    <source>
        <dbReference type="ARBA" id="ARBA00022795"/>
    </source>
</evidence>
<evidence type="ECO:0000313" key="3">
    <source>
        <dbReference type="Proteomes" id="UP000243406"/>
    </source>
</evidence>
<accession>A0A1T5DJF8</accession>
<organism evidence="2 3">
    <name type="scientific">Acetoanaerobium noterae</name>
    <dbReference type="NCBI Taxonomy" id="745369"/>
    <lineage>
        <taxon>Bacteria</taxon>
        <taxon>Bacillati</taxon>
        <taxon>Bacillota</taxon>
        <taxon>Clostridia</taxon>
        <taxon>Peptostreptococcales</taxon>
        <taxon>Filifactoraceae</taxon>
        <taxon>Acetoanaerobium</taxon>
    </lineage>
</organism>
<dbReference type="AlphaFoldDB" id="A0A1T5DJF8"/>
<name>A0A1T5DJF8_9FIRM</name>